<name>A0A9D3US45_9ROSI</name>
<dbReference type="Proteomes" id="UP000828251">
    <property type="component" value="Unassembled WGS sequence"/>
</dbReference>
<comment type="caution">
    <text evidence="1">The sequence shown here is derived from an EMBL/GenBank/DDBJ whole genome shotgun (WGS) entry which is preliminary data.</text>
</comment>
<dbReference type="EMBL" id="JAIQCV010000010">
    <property type="protein sequence ID" value="KAH1056412.1"/>
    <property type="molecule type" value="Genomic_DNA"/>
</dbReference>
<dbReference type="AlphaFoldDB" id="A0A9D3US45"/>
<accession>A0A9D3US45</accession>
<protein>
    <submittedName>
        <fullName evidence="1">Uncharacterized protein</fullName>
    </submittedName>
</protein>
<proteinExistence type="predicted"/>
<organism evidence="1 2">
    <name type="scientific">Gossypium stocksii</name>
    <dbReference type="NCBI Taxonomy" id="47602"/>
    <lineage>
        <taxon>Eukaryota</taxon>
        <taxon>Viridiplantae</taxon>
        <taxon>Streptophyta</taxon>
        <taxon>Embryophyta</taxon>
        <taxon>Tracheophyta</taxon>
        <taxon>Spermatophyta</taxon>
        <taxon>Magnoliopsida</taxon>
        <taxon>eudicotyledons</taxon>
        <taxon>Gunneridae</taxon>
        <taxon>Pentapetalae</taxon>
        <taxon>rosids</taxon>
        <taxon>malvids</taxon>
        <taxon>Malvales</taxon>
        <taxon>Malvaceae</taxon>
        <taxon>Malvoideae</taxon>
        <taxon>Gossypium</taxon>
    </lineage>
</organism>
<keyword evidence="2" id="KW-1185">Reference proteome</keyword>
<feature type="non-terminal residue" evidence="1">
    <location>
        <position position="1"/>
    </location>
</feature>
<reference evidence="1 2" key="1">
    <citation type="journal article" date="2021" name="Plant Biotechnol. J.">
        <title>Multi-omics assisted identification of the key and species-specific regulatory components of drought-tolerant mechanisms in Gossypium stocksii.</title>
        <authorList>
            <person name="Yu D."/>
            <person name="Ke L."/>
            <person name="Zhang D."/>
            <person name="Wu Y."/>
            <person name="Sun Y."/>
            <person name="Mei J."/>
            <person name="Sun J."/>
            <person name="Sun Y."/>
        </authorList>
    </citation>
    <scope>NUCLEOTIDE SEQUENCE [LARGE SCALE GENOMIC DNA]</scope>
    <source>
        <strain evidence="2">cv. E1</strain>
        <tissue evidence="1">Leaf</tissue>
    </source>
</reference>
<sequence length="55" mass="6143">GRLHCIEEVCTFSSVTACGCPQWRMNEVLEEAPWSSLLETWALRNNVANLTGSTM</sequence>
<evidence type="ECO:0000313" key="2">
    <source>
        <dbReference type="Proteomes" id="UP000828251"/>
    </source>
</evidence>
<gene>
    <name evidence="1" type="ORF">J1N35_034477</name>
</gene>
<evidence type="ECO:0000313" key="1">
    <source>
        <dbReference type="EMBL" id="KAH1056412.1"/>
    </source>
</evidence>